<evidence type="ECO:0000313" key="10">
    <source>
        <dbReference type="Proteomes" id="UP000288943"/>
    </source>
</evidence>
<gene>
    <name evidence="8" type="ORF">M5X16_02410</name>
    <name evidence="9" type="ORF">PC41400_03850</name>
</gene>
<name>A0A410WR88_9BACL</name>
<dbReference type="Proteomes" id="UP000288943">
    <property type="component" value="Chromosome"/>
</dbReference>
<dbReference type="EMBL" id="JAMDMJ010000002">
    <property type="protein sequence ID" value="MCY9594623.1"/>
    <property type="molecule type" value="Genomic_DNA"/>
</dbReference>
<dbReference type="GO" id="GO:0003677">
    <property type="term" value="F:DNA binding"/>
    <property type="evidence" value="ECO:0007669"/>
    <property type="project" value="UniProtKB-KW"/>
</dbReference>
<dbReference type="Gene3D" id="1.10.10.10">
    <property type="entry name" value="Winged helix-like DNA-binding domain superfamily/Winged helix DNA-binding domain"/>
    <property type="match status" value="1"/>
</dbReference>
<dbReference type="InterPro" id="IPR013325">
    <property type="entry name" value="RNA_pol_sigma_r2"/>
</dbReference>
<dbReference type="Pfam" id="PF08281">
    <property type="entry name" value="Sigma70_r4_2"/>
    <property type="match status" value="1"/>
</dbReference>
<dbReference type="CDD" id="cd06171">
    <property type="entry name" value="Sigma70_r4"/>
    <property type="match status" value="1"/>
</dbReference>
<reference evidence="9 10" key="1">
    <citation type="submission" date="2018-01" db="EMBL/GenBank/DDBJ databases">
        <title>The whole genome sequencing and assembly of Paenibacillus chitinolyticus KCCM 41400 strain.</title>
        <authorList>
            <person name="Kim J.-Y."/>
            <person name="Park M.-K."/>
            <person name="Lee Y.-J."/>
            <person name="Yi H."/>
            <person name="Bahn Y.-S."/>
            <person name="Kim J.F."/>
            <person name="Lee D.-W."/>
        </authorList>
    </citation>
    <scope>NUCLEOTIDE SEQUENCE [LARGE SCALE GENOMIC DNA]</scope>
    <source>
        <strain evidence="9 10">KCCM 41400</strain>
    </source>
</reference>
<dbReference type="GeneID" id="95373951"/>
<dbReference type="PANTHER" id="PTHR43133">
    <property type="entry name" value="RNA POLYMERASE ECF-TYPE SIGMA FACTO"/>
    <property type="match status" value="1"/>
</dbReference>
<dbReference type="KEGG" id="pchi:PC41400_03850"/>
<dbReference type="InterPro" id="IPR007627">
    <property type="entry name" value="RNA_pol_sigma70_r2"/>
</dbReference>
<organism evidence="9 10">
    <name type="scientific">Paenibacillus chitinolyticus</name>
    <dbReference type="NCBI Taxonomy" id="79263"/>
    <lineage>
        <taxon>Bacteria</taxon>
        <taxon>Bacillati</taxon>
        <taxon>Bacillota</taxon>
        <taxon>Bacilli</taxon>
        <taxon>Bacillales</taxon>
        <taxon>Paenibacillaceae</taxon>
        <taxon>Paenibacillus</taxon>
    </lineage>
</organism>
<evidence type="ECO:0000256" key="1">
    <source>
        <dbReference type="ARBA" id="ARBA00010641"/>
    </source>
</evidence>
<dbReference type="PANTHER" id="PTHR43133:SF8">
    <property type="entry name" value="RNA POLYMERASE SIGMA FACTOR HI_1459-RELATED"/>
    <property type="match status" value="1"/>
</dbReference>
<comment type="similarity">
    <text evidence="1">Belongs to the sigma-70 factor family. ECF subfamily.</text>
</comment>
<dbReference type="InterPro" id="IPR039425">
    <property type="entry name" value="RNA_pol_sigma-70-like"/>
</dbReference>
<accession>A0A410WR88</accession>
<evidence type="ECO:0000256" key="2">
    <source>
        <dbReference type="ARBA" id="ARBA00023015"/>
    </source>
</evidence>
<dbReference type="AlphaFoldDB" id="A0A410WR88"/>
<keyword evidence="11" id="KW-1185">Reference proteome</keyword>
<dbReference type="GO" id="GO:0016987">
    <property type="term" value="F:sigma factor activity"/>
    <property type="evidence" value="ECO:0007669"/>
    <property type="project" value="UniProtKB-KW"/>
</dbReference>
<dbReference type="OrthoDB" id="9795666at2"/>
<protein>
    <submittedName>
        <fullName evidence="9">Sigma-70 family RNA polymerase sigma factor</fullName>
    </submittedName>
</protein>
<keyword evidence="3" id="KW-0731">Sigma factor</keyword>
<dbReference type="EMBL" id="CP026520">
    <property type="protein sequence ID" value="QAV16863.1"/>
    <property type="molecule type" value="Genomic_DNA"/>
</dbReference>
<sequence length="164" mass="19361">MGLEELYKEIQPKMYAFFYVKTQSREAAEDLTQEVFYEAVKGHGSFRGDSTVRTWLFGIAKHKLSKYYRSKKYGQELAAKLAAESRESVTPEKQVLDREDRDILLERIFRLDEGSQEIVTLRMYAELSFREIGHIIGATENSVRVRFHRIKLQLHKELEGYYER</sequence>
<dbReference type="SUPFAM" id="SSF88946">
    <property type="entry name" value="Sigma2 domain of RNA polymerase sigma factors"/>
    <property type="match status" value="1"/>
</dbReference>
<feature type="domain" description="RNA polymerase sigma-70 region 2" evidence="6">
    <location>
        <begin position="6"/>
        <end position="72"/>
    </location>
</feature>
<evidence type="ECO:0000259" key="7">
    <source>
        <dbReference type="Pfam" id="PF08281"/>
    </source>
</evidence>
<keyword evidence="5" id="KW-0804">Transcription</keyword>
<evidence type="ECO:0000259" key="6">
    <source>
        <dbReference type="Pfam" id="PF04542"/>
    </source>
</evidence>
<dbReference type="InterPro" id="IPR014284">
    <property type="entry name" value="RNA_pol_sigma-70_dom"/>
</dbReference>
<dbReference type="NCBIfam" id="TIGR02937">
    <property type="entry name" value="sigma70-ECF"/>
    <property type="match status" value="1"/>
</dbReference>
<proteinExistence type="inferred from homology"/>
<evidence type="ECO:0000256" key="3">
    <source>
        <dbReference type="ARBA" id="ARBA00023082"/>
    </source>
</evidence>
<dbReference type="InterPro" id="IPR013324">
    <property type="entry name" value="RNA_pol_sigma_r3/r4-like"/>
</dbReference>
<feature type="domain" description="RNA polymerase sigma factor 70 region 4 type 2" evidence="7">
    <location>
        <begin position="102"/>
        <end position="154"/>
    </location>
</feature>
<dbReference type="Pfam" id="PF04542">
    <property type="entry name" value="Sigma70_r2"/>
    <property type="match status" value="1"/>
</dbReference>
<dbReference type="Gene3D" id="1.10.1740.10">
    <property type="match status" value="1"/>
</dbReference>
<reference evidence="8 11" key="2">
    <citation type="submission" date="2022-05" db="EMBL/GenBank/DDBJ databases">
        <title>Genome Sequencing of Bee-Associated Microbes.</title>
        <authorList>
            <person name="Dunlap C."/>
        </authorList>
    </citation>
    <scope>NUCLEOTIDE SEQUENCE [LARGE SCALE GENOMIC DNA]</scope>
    <source>
        <strain evidence="8 11">NRRL B-23120</strain>
    </source>
</reference>
<dbReference type="GO" id="GO:0006352">
    <property type="term" value="P:DNA-templated transcription initiation"/>
    <property type="evidence" value="ECO:0007669"/>
    <property type="project" value="InterPro"/>
</dbReference>
<dbReference type="InterPro" id="IPR036388">
    <property type="entry name" value="WH-like_DNA-bd_sf"/>
</dbReference>
<evidence type="ECO:0000256" key="5">
    <source>
        <dbReference type="ARBA" id="ARBA00023163"/>
    </source>
</evidence>
<keyword evidence="2" id="KW-0805">Transcription regulation</keyword>
<dbReference type="InterPro" id="IPR013249">
    <property type="entry name" value="RNA_pol_sigma70_r4_t2"/>
</dbReference>
<dbReference type="SUPFAM" id="SSF88659">
    <property type="entry name" value="Sigma3 and sigma4 domains of RNA polymerase sigma factors"/>
    <property type="match status" value="1"/>
</dbReference>
<dbReference type="Proteomes" id="UP001527202">
    <property type="component" value="Unassembled WGS sequence"/>
</dbReference>
<evidence type="ECO:0000313" key="8">
    <source>
        <dbReference type="EMBL" id="MCY9594623.1"/>
    </source>
</evidence>
<evidence type="ECO:0000313" key="11">
    <source>
        <dbReference type="Proteomes" id="UP001527202"/>
    </source>
</evidence>
<evidence type="ECO:0000313" key="9">
    <source>
        <dbReference type="EMBL" id="QAV16863.1"/>
    </source>
</evidence>
<keyword evidence="4" id="KW-0238">DNA-binding</keyword>
<dbReference type="RefSeq" id="WP_042232189.1">
    <property type="nucleotide sequence ID" value="NZ_CP026520.1"/>
</dbReference>
<evidence type="ECO:0000256" key="4">
    <source>
        <dbReference type="ARBA" id="ARBA00023125"/>
    </source>
</evidence>